<evidence type="ECO:0000256" key="5">
    <source>
        <dbReference type="SAM" id="Phobius"/>
    </source>
</evidence>
<feature type="transmembrane region" description="Helical" evidence="5">
    <location>
        <begin position="56"/>
        <end position="76"/>
    </location>
</feature>
<evidence type="ECO:0000256" key="4">
    <source>
        <dbReference type="ARBA" id="ARBA00023136"/>
    </source>
</evidence>
<dbReference type="AlphaFoldDB" id="E1RHV9"/>
<dbReference type="Proteomes" id="UP000006565">
    <property type="component" value="Chromosome"/>
</dbReference>
<proteinExistence type="predicted"/>
<accession>E1RHV9</accession>
<feature type="transmembrane region" description="Helical" evidence="5">
    <location>
        <begin position="7"/>
        <end position="25"/>
    </location>
</feature>
<dbReference type="RefSeq" id="WP_013329674.1">
    <property type="nucleotide sequence ID" value="NC_014507.1"/>
</dbReference>
<evidence type="ECO:0000313" key="8">
    <source>
        <dbReference type="Proteomes" id="UP000006565"/>
    </source>
</evidence>
<keyword evidence="2 5" id="KW-0812">Transmembrane</keyword>
<comment type="subcellular location">
    <subcellularLocation>
        <location evidence="1">Membrane</location>
        <topology evidence="1">Multi-pass membrane protein</topology>
    </subcellularLocation>
</comment>
<reference evidence="7 8" key="1">
    <citation type="journal article" date="2010" name="Stand. Genomic Sci.">
        <title>Complete genome sequence of Methanoplanus petrolearius type strain (SEBR 4847).</title>
        <authorList>
            <person name="Brambilla E."/>
            <person name="Djao O.D."/>
            <person name="Daligault H."/>
            <person name="Lapidus A."/>
            <person name="Lucas S."/>
            <person name="Hammon N."/>
            <person name="Nolan M."/>
            <person name="Tice H."/>
            <person name="Cheng J.F."/>
            <person name="Han C."/>
            <person name="Tapia R."/>
            <person name="Goodwin L."/>
            <person name="Pitluck S."/>
            <person name="Liolios K."/>
            <person name="Ivanova N."/>
            <person name="Mavromatis K."/>
            <person name="Mikhailova N."/>
            <person name="Pati A."/>
            <person name="Chen A."/>
            <person name="Palaniappan K."/>
            <person name="Land M."/>
            <person name="Hauser L."/>
            <person name="Chang Y.J."/>
            <person name="Jeffries C.D."/>
            <person name="Rohde M."/>
            <person name="Spring S."/>
            <person name="Sikorski J."/>
            <person name="Goker M."/>
            <person name="Woyke T."/>
            <person name="Bristow J."/>
            <person name="Eisen J.A."/>
            <person name="Markowitz V."/>
            <person name="Hugenholtz P."/>
            <person name="Kyrpides N.C."/>
            <person name="Klenk H.P."/>
        </authorList>
    </citation>
    <scope>NUCLEOTIDE SEQUENCE [LARGE SCALE GENOMIC DNA]</scope>
    <source>
        <strain evidence="8">DSM 11571 / OCM 486 / SEBR 4847</strain>
    </source>
</reference>
<keyword evidence="8" id="KW-1185">Reference proteome</keyword>
<keyword evidence="4 5" id="KW-0472">Membrane</keyword>
<evidence type="ECO:0000256" key="3">
    <source>
        <dbReference type="ARBA" id="ARBA00022989"/>
    </source>
</evidence>
<dbReference type="InterPro" id="IPR002810">
    <property type="entry name" value="NfeD-like_C"/>
</dbReference>
<dbReference type="OrthoDB" id="148083at2157"/>
<dbReference type="EMBL" id="CP002117">
    <property type="protein sequence ID" value="ADN36497.1"/>
    <property type="molecule type" value="Genomic_DNA"/>
</dbReference>
<dbReference type="HOGENOM" id="CLU_116732_3_0_2"/>
<dbReference type="STRING" id="679926.Mpet_1744"/>
<dbReference type="Pfam" id="PF01957">
    <property type="entry name" value="NfeD"/>
    <property type="match status" value="1"/>
</dbReference>
<evidence type="ECO:0000256" key="2">
    <source>
        <dbReference type="ARBA" id="ARBA00022692"/>
    </source>
</evidence>
<organism evidence="7 8">
    <name type="scientific">Methanolacinia petrolearia (strain DSM 11571 / OCM 486 / SEBR 4847)</name>
    <name type="common">Methanoplanus petrolearius</name>
    <dbReference type="NCBI Taxonomy" id="679926"/>
    <lineage>
        <taxon>Archaea</taxon>
        <taxon>Methanobacteriati</taxon>
        <taxon>Methanobacteriota</taxon>
        <taxon>Stenosarchaea group</taxon>
        <taxon>Methanomicrobia</taxon>
        <taxon>Methanomicrobiales</taxon>
        <taxon>Methanomicrobiaceae</taxon>
        <taxon>Methanolacinia</taxon>
    </lineage>
</organism>
<feature type="domain" description="NfeD-like C-terminal" evidence="6">
    <location>
        <begin position="92"/>
        <end position="149"/>
    </location>
</feature>
<protein>
    <recommendedName>
        <fullName evidence="6">NfeD-like C-terminal domain-containing protein</fullName>
    </recommendedName>
</protein>
<keyword evidence="3 5" id="KW-1133">Transmembrane helix</keyword>
<dbReference type="SUPFAM" id="SSF141322">
    <property type="entry name" value="NfeD domain-like"/>
    <property type="match status" value="1"/>
</dbReference>
<evidence type="ECO:0000313" key="7">
    <source>
        <dbReference type="EMBL" id="ADN36497.1"/>
    </source>
</evidence>
<sequence length="152" mass="16464">MMIDISIIGWTIIAIGLILLLIEAYNPGFFLAVPGTTLIILGVIALLFPGIFQSSMIIIIGIIIVIVSSAISIWIYSHLTPEGVVPITISRDSLTGKTGIVRETVIPDSISGKVEIDNVEWSAKSRENIIEKGKKVRVISSEGVHVIVEEEN</sequence>
<dbReference type="PANTHER" id="PTHR33507:SF3">
    <property type="entry name" value="INNER MEMBRANE PROTEIN YBBJ"/>
    <property type="match status" value="1"/>
</dbReference>
<feature type="transmembrane region" description="Helical" evidence="5">
    <location>
        <begin position="31"/>
        <end position="49"/>
    </location>
</feature>
<dbReference type="KEGG" id="mpi:Mpet_1744"/>
<gene>
    <name evidence="7" type="ordered locus">Mpet_1744</name>
</gene>
<dbReference type="GeneID" id="9744219"/>
<dbReference type="InterPro" id="IPR012340">
    <property type="entry name" value="NA-bd_OB-fold"/>
</dbReference>
<evidence type="ECO:0000256" key="1">
    <source>
        <dbReference type="ARBA" id="ARBA00004141"/>
    </source>
</evidence>
<dbReference type="PANTHER" id="PTHR33507">
    <property type="entry name" value="INNER MEMBRANE PROTEIN YBBJ"/>
    <property type="match status" value="1"/>
</dbReference>
<name>E1RHV9_METP4</name>
<dbReference type="eggNOG" id="arCOG01912">
    <property type="taxonomic scope" value="Archaea"/>
</dbReference>
<dbReference type="InterPro" id="IPR052165">
    <property type="entry name" value="Membrane_assoc_protease"/>
</dbReference>
<evidence type="ECO:0000259" key="6">
    <source>
        <dbReference type="Pfam" id="PF01957"/>
    </source>
</evidence>
<dbReference type="Gene3D" id="2.40.50.140">
    <property type="entry name" value="Nucleic acid-binding proteins"/>
    <property type="match status" value="1"/>
</dbReference>
<dbReference type="GO" id="GO:0005886">
    <property type="term" value="C:plasma membrane"/>
    <property type="evidence" value="ECO:0007669"/>
    <property type="project" value="TreeGrafter"/>
</dbReference>